<gene>
    <name evidence="3" type="ORF">Air01nite_33670</name>
</gene>
<name>A0ABQ4C3C3_9ACTN</name>
<comment type="similarity">
    <text evidence="1 2">Belongs to the phD/YefM antitoxin family.</text>
</comment>
<dbReference type="Pfam" id="PF02604">
    <property type="entry name" value="PhdYeFM_antitox"/>
    <property type="match status" value="1"/>
</dbReference>
<dbReference type="Gene3D" id="3.40.1620.10">
    <property type="entry name" value="YefM-like domain"/>
    <property type="match status" value="1"/>
</dbReference>
<comment type="caution">
    <text evidence="3">The sequence shown here is derived from an EMBL/GenBank/DDBJ whole genome shotgun (WGS) entry which is preliminary data.</text>
</comment>
<dbReference type="InterPro" id="IPR036165">
    <property type="entry name" value="YefM-like_sf"/>
</dbReference>
<proteinExistence type="inferred from homology"/>
<dbReference type="EMBL" id="BONC01000021">
    <property type="protein sequence ID" value="GIF57272.1"/>
    <property type="molecule type" value="Genomic_DNA"/>
</dbReference>
<evidence type="ECO:0000256" key="1">
    <source>
        <dbReference type="ARBA" id="ARBA00009981"/>
    </source>
</evidence>
<dbReference type="Proteomes" id="UP000624325">
    <property type="component" value="Unassembled WGS sequence"/>
</dbReference>
<dbReference type="RefSeq" id="WP_203703371.1">
    <property type="nucleotide sequence ID" value="NZ_BAAALU010000021.1"/>
</dbReference>
<reference evidence="3 4" key="1">
    <citation type="submission" date="2021-01" db="EMBL/GenBank/DDBJ databases">
        <title>Whole genome shotgun sequence of Asanoa iriomotensis NBRC 100142.</title>
        <authorList>
            <person name="Komaki H."/>
            <person name="Tamura T."/>
        </authorList>
    </citation>
    <scope>NUCLEOTIDE SEQUENCE [LARGE SCALE GENOMIC DNA]</scope>
    <source>
        <strain evidence="3 4">NBRC 100142</strain>
    </source>
</reference>
<dbReference type="InterPro" id="IPR006442">
    <property type="entry name" value="Antitoxin_Phd/YefM"/>
</dbReference>
<comment type="function">
    <text evidence="2">Antitoxin component of a type II toxin-antitoxin (TA) system.</text>
</comment>
<organism evidence="3 4">
    <name type="scientific">Asanoa iriomotensis</name>
    <dbReference type="NCBI Taxonomy" id="234613"/>
    <lineage>
        <taxon>Bacteria</taxon>
        <taxon>Bacillati</taxon>
        <taxon>Actinomycetota</taxon>
        <taxon>Actinomycetes</taxon>
        <taxon>Micromonosporales</taxon>
        <taxon>Micromonosporaceae</taxon>
        <taxon>Asanoa</taxon>
    </lineage>
</organism>
<accession>A0ABQ4C3C3</accession>
<dbReference type="NCBIfam" id="TIGR01552">
    <property type="entry name" value="phd_fam"/>
    <property type="match status" value="1"/>
</dbReference>
<sequence length="81" mass="8818">MSAEPLPPAELEISVSEARARLADLVDEAESGKVIYLSRHGRRAAALVPADLPDQVASDQARAFARRFADRHAPLLDRLAE</sequence>
<keyword evidence="4" id="KW-1185">Reference proteome</keyword>
<evidence type="ECO:0000256" key="2">
    <source>
        <dbReference type="RuleBase" id="RU362080"/>
    </source>
</evidence>
<protein>
    <recommendedName>
        <fullName evidence="2">Antitoxin</fullName>
    </recommendedName>
</protein>
<evidence type="ECO:0000313" key="3">
    <source>
        <dbReference type="EMBL" id="GIF57272.1"/>
    </source>
</evidence>
<evidence type="ECO:0000313" key="4">
    <source>
        <dbReference type="Proteomes" id="UP000624325"/>
    </source>
</evidence>
<dbReference type="SUPFAM" id="SSF143120">
    <property type="entry name" value="YefM-like"/>
    <property type="match status" value="1"/>
</dbReference>